<evidence type="ECO:0000313" key="1">
    <source>
        <dbReference type="EMBL" id="GAC05721.1"/>
    </source>
</evidence>
<dbReference type="EMBL" id="BAEK01000043">
    <property type="protein sequence ID" value="GAC05721.1"/>
    <property type="molecule type" value="Genomic_DNA"/>
</dbReference>
<keyword evidence="2" id="KW-1185">Reference proteome</keyword>
<organism evidence="1 2">
    <name type="scientific">Paraglaciecola agarilytica NO2</name>
    <dbReference type="NCBI Taxonomy" id="1125747"/>
    <lineage>
        <taxon>Bacteria</taxon>
        <taxon>Pseudomonadati</taxon>
        <taxon>Pseudomonadota</taxon>
        <taxon>Gammaproteobacteria</taxon>
        <taxon>Alteromonadales</taxon>
        <taxon>Alteromonadaceae</taxon>
        <taxon>Paraglaciecola</taxon>
    </lineage>
</organism>
<gene>
    <name evidence="1" type="ORF">GAGA_2882</name>
</gene>
<protein>
    <submittedName>
        <fullName evidence="1">Uncharacterized protein</fullName>
    </submittedName>
</protein>
<comment type="caution">
    <text evidence="1">The sequence shown here is derived from an EMBL/GenBank/DDBJ whole genome shotgun (WGS) entry which is preliminary data.</text>
</comment>
<reference evidence="1 2" key="1">
    <citation type="journal article" date="2014" name="Environ. Microbiol.">
        <title>Comparative genomics of the marine bacterial genus Glaciecola reveals the high degree of genomic diversity and genomic characteristic for cold adaptation.</title>
        <authorList>
            <person name="Qin Q.L."/>
            <person name="Xie B.B."/>
            <person name="Yu Y."/>
            <person name="Shu Y.L."/>
            <person name="Rong J.C."/>
            <person name="Zhang Y.J."/>
            <person name="Zhao D.L."/>
            <person name="Chen X.L."/>
            <person name="Zhang X.Y."/>
            <person name="Chen B."/>
            <person name="Zhou B.C."/>
            <person name="Zhang Y.Z."/>
        </authorList>
    </citation>
    <scope>NUCLEOTIDE SEQUENCE [LARGE SCALE GENOMIC DNA]</scope>
    <source>
        <strain evidence="1 2">NO2</strain>
    </source>
</reference>
<sequence length="43" mass="5243">MRLNGVERYVIQSKKYYDLINKKYQFPSRKFTKQQTETGKKAK</sequence>
<accession>A0ABQ0I8R4</accession>
<evidence type="ECO:0000313" key="2">
    <source>
        <dbReference type="Proteomes" id="UP000008372"/>
    </source>
</evidence>
<proteinExistence type="predicted"/>
<dbReference type="Proteomes" id="UP000008372">
    <property type="component" value="Unassembled WGS sequence"/>
</dbReference>
<name>A0ABQ0I8R4_9ALTE</name>